<sequence length="52" mass="6047">MGKNSKALERRKYKGLSVLWLYGMLVFPLKYGENEVKRGKKLNFKKAESLAK</sequence>
<organism evidence="1">
    <name type="scientific">marine sediment metagenome</name>
    <dbReference type="NCBI Taxonomy" id="412755"/>
    <lineage>
        <taxon>unclassified sequences</taxon>
        <taxon>metagenomes</taxon>
        <taxon>ecological metagenomes</taxon>
    </lineage>
</organism>
<comment type="caution">
    <text evidence="1">The sequence shown here is derived from an EMBL/GenBank/DDBJ whole genome shotgun (WGS) entry which is preliminary data.</text>
</comment>
<gene>
    <name evidence="1" type="ORF">S12H4_05175</name>
</gene>
<evidence type="ECO:0000313" key="1">
    <source>
        <dbReference type="EMBL" id="GAI62540.1"/>
    </source>
</evidence>
<name>X1RHC1_9ZZZZ</name>
<reference evidence="1" key="1">
    <citation type="journal article" date="2014" name="Front. Microbiol.">
        <title>High frequency of phylogenetically diverse reductive dehalogenase-homologous genes in deep subseafloor sedimentary metagenomes.</title>
        <authorList>
            <person name="Kawai M."/>
            <person name="Futagami T."/>
            <person name="Toyoda A."/>
            <person name="Takaki Y."/>
            <person name="Nishi S."/>
            <person name="Hori S."/>
            <person name="Arai W."/>
            <person name="Tsubouchi T."/>
            <person name="Morono Y."/>
            <person name="Uchiyama I."/>
            <person name="Ito T."/>
            <person name="Fujiyama A."/>
            <person name="Inagaki F."/>
            <person name="Takami H."/>
        </authorList>
    </citation>
    <scope>NUCLEOTIDE SEQUENCE</scope>
    <source>
        <strain evidence="1">Expedition CK06-06</strain>
    </source>
</reference>
<dbReference type="EMBL" id="BARW01001682">
    <property type="protein sequence ID" value="GAI62540.1"/>
    <property type="molecule type" value="Genomic_DNA"/>
</dbReference>
<accession>X1RHC1</accession>
<protein>
    <submittedName>
        <fullName evidence="1">Uncharacterized protein</fullName>
    </submittedName>
</protein>
<dbReference type="AlphaFoldDB" id="X1RHC1"/>
<proteinExistence type="predicted"/>